<keyword evidence="5" id="KW-0119">Carbohydrate metabolism</keyword>
<reference evidence="6" key="1">
    <citation type="journal article" date="2014" name="Front. Microbiol.">
        <title>High frequency of phylogenetically diverse reductive dehalogenase-homologous genes in deep subseafloor sedimentary metagenomes.</title>
        <authorList>
            <person name="Kawai M."/>
            <person name="Futagami T."/>
            <person name="Toyoda A."/>
            <person name="Takaki Y."/>
            <person name="Nishi S."/>
            <person name="Hori S."/>
            <person name="Arai W."/>
            <person name="Tsubouchi T."/>
            <person name="Morono Y."/>
            <person name="Uchiyama I."/>
            <person name="Ito T."/>
            <person name="Fujiyama A."/>
            <person name="Inagaki F."/>
            <person name="Takami H."/>
        </authorList>
    </citation>
    <scope>NUCLEOTIDE SEQUENCE</scope>
    <source>
        <strain evidence="6">Expedition CK06-06</strain>
    </source>
</reference>
<dbReference type="Pfam" id="PF01081">
    <property type="entry name" value="Aldolase"/>
    <property type="match status" value="1"/>
</dbReference>
<evidence type="ECO:0000313" key="6">
    <source>
        <dbReference type="EMBL" id="GAH49783.1"/>
    </source>
</evidence>
<dbReference type="Gene3D" id="3.20.20.70">
    <property type="entry name" value="Aldolase class I"/>
    <property type="match status" value="1"/>
</dbReference>
<evidence type="ECO:0000256" key="2">
    <source>
        <dbReference type="ARBA" id="ARBA00006906"/>
    </source>
</evidence>
<keyword evidence="4" id="KW-0456">Lyase</keyword>
<gene>
    <name evidence="6" type="ORF">S03H2_39573</name>
</gene>
<dbReference type="CDD" id="cd00452">
    <property type="entry name" value="KDPG_aldolase"/>
    <property type="match status" value="1"/>
</dbReference>
<accession>X1HWV1</accession>
<comment type="caution">
    <text evidence="6">The sequence shown here is derived from an EMBL/GenBank/DDBJ whole genome shotgun (WGS) entry which is preliminary data.</text>
</comment>
<dbReference type="InterPro" id="IPR013785">
    <property type="entry name" value="Aldolase_TIM"/>
</dbReference>
<comment type="similarity">
    <text evidence="2">Belongs to the KHG/KDPG aldolase family.</text>
</comment>
<proteinExistence type="inferred from homology"/>
<sequence>MDIKSTITTLLKDGFILVFNQDRLDVVRTAEALIKAGVNNMEVTCRINKPLEKLSRLRKKLPDFVAGSASLIDSPAMLNVYNKAHPQDPMPSVQEVVDAGTCYLVSAINFRDESFEKFAAKVPMIPGCGSVTEVVSQFSKGANLCKIFPAKQLGGPGFVKAIDPAIHKTISLVPTGGTNPGNIPDYIDAGVLVLGGSFSMIDPATPGLMRPAVGRATMKKIIDEQDYELLAAELKKIKQLIDKQRAEKYPDIDFATASVEEISR</sequence>
<comment type="pathway">
    <text evidence="1">Carbohydrate acid metabolism.</text>
</comment>
<evidence type="ECO:0000256" key="3">
    <source>
        <dbReference type="ARBA" id="ARBA00011233"/>
    </source>
</evidence>
<dbReference type="AlphaFoldDB" id="X1HWV1"/>
<dbReference type="GO" id="GO:0016829">
    <property type="term" value="F:lyase activity"/>
    <property type="evidence" value="ECO:0007669"/>
    <property type="project" value="UniProtKB-KW"/>
</dbReference>
<evidence type="ECO:0000256" key="1">
    <source>
        <dbReference type="ARBA" id="ARBA00004761"/>
    </source>
</evidence>
<organism evidence="6">
    <name type="scientific">marine sediment metagenome</name>
    <dbReference type="NCBI Taxonomy" id="412755"/>
    <lineage>
        <taxon>unclassified sequences</taxon>
        <taxon>metagenomes</taxon>
        <taxon>ecological metagenomes</taxon>
    </lineage>
</organism>
<dbReference type="SUPFAM" id="SSF51569">
    <property type="entry name" value="Aldolase"/>
    <property type="match status" value="1"/>
</dbReference>
<dbReference type="PANTHER" id="PTHR30246">
    <property type="entry name" value="2-KETO-3-DEOXY-6-PHOSPHOGLUCONATE ALDOLASE"/>
    <property type="match status" value="1"/>
</dbReference>
<name>X1HWV1_9ZZZZ</name>
<feature type="non-terminal residue" evidence="6">
    <location>
        <position position="264"/>
    </location>
</feature>
<evidence type="ECO:0008006" key="7">
    <source>
        <dbReference type="Google" id="ProtNLM"/>
    </source>
</evidence>
<dbReference type="InterPro" id="IPR000887">
    <property type="entry name" value="Aldlse_KDPG_KHG"/>
</dbReference>
<dbReference type="EMBL" id="BARU01024480">
    <property type="protein sequence ID" value="GAH49783.1"/>
    <property type="molecule type" value="Genomic_DNA"/>
</dbReference>
<comment type="subunit">
    <text evidence="3">Homotrimer.</text>
</comment>
<evidence type="ECO:0000256" key="4">
    <source>
        <dbReference type="ARBA" id="ARBA00023239"/>
    </source>
</evidence>
<protein>
    <recommendedName>
        <fullName evidence="7">2-dehydro-3-deoxy-phosphogluconate aldolase</fullName>
    </recommendedName>
</protein>
<dbReference type="PANTHER" id="PTHR30246:SF1">
    <property type="entry name" value="2-DEHYDRO-3-DEOXY-6-PHOSPHOGALACTONATE ALDOLASE-RELATED"/>
    <property type="match status" value="1"/>
</dbReference>
<evidence type="ECO:0000256" key="5">
    <source>
        <dbReference type="ARBA" id="ARBA00023277"/>
    </source>
</evidence>